<dbReference type="Pfam" id="PF03956">
    <property type="entry name" value="Lys_export"/>
    <property type="match status" value="1"/>
</dbReference>
<dbReference type="GO" id="GO:0015661">
    <property type="term" value="F:L-lysine efflux transmembrane transporter activity"/>
    <property type="evidence" value="ECO:0007669"/>
    <property type="project" value="InterPro"/>
</dbReference>
<feature type="transmembrane region" description="Helical" evidence="1">
    <location>
        <begin position="60"/>
        <end position="82"/>
    </location>
</feature>
<gene>
    <name evidence="2" type="ORF">JOC47_002812</name>
</gene>
<sequence>MWMFIISLIIGICIGYFNLLPNQITDLAHYLILGGLFVLLFIMGFEIGNNDKILNNLNQIGLEAILLAGGSIAGSLIMIYVFHSYLGEEK</sequence>
<reference evidence="2" key="1">
    <citation type="submission" date="2021-01" db="EMBL/GenBank/DDBJ databases">
        <title>Genomic Encyclopedia of Type Strains, Phase IV (KMG-IV): sequencing the most valuable type-strain genomes for metagenomic binning, comparative biology and taxonomic classification.</title>
        <authorList>
            <person name="Goeker M."/>
        </authorList>
    </citation>
    <scope>NUCLEOTIDE SEQUENCE</scope>
    <source>
        <strain evidence="2">DSM 23230</strain>
    </source>
</reference>
<dbReference type="AlphaFoldDB" id="A0A938XW64"/>
<proteinExistence type="predicted"/>
<dbReference type="InterPro" id="IPR005642">
    <property type="entry name" value="LysO"/>
</dbReference>
<dbReference type="RefSeq" id="WP_204702860.1">
    <property type="nucleotide sequence ID" value="NZ_JAFBDQ010000020.1"/>
</dbReference>
<dbReference type="Proteomes" id="UP000774000">
    <property type="component" value="Unassembled WGS sequence"/>
</dbReference>
<accession>A0A938XW64</accession>
<evidence type="ECO:0000256" key="1">
    <source>
        <dbReference type="SAM" id="Phobius"/>
    </source>
</evidence>
<comment type="caution">
    <text evidence="2">The sequence shown here is derived from an EMBL/GenBank/DDBJ whole genome shotgun (WGS) entry which is preliminary data.</text>
</comment>
<name>A0A938XW64_9FIRM</name>
<feature type="transmembrane region" description="Helical" evidence="1">
    <location>
        <begin position="29"/>
        <end position="48"/>
    </location>
</feature>
<keyword evidence="1" id="KW-0472">Membrane</keyword>
<keyword evidence="1" id="KW-0812">Transmembrane</keyword>
<dbReference type="EMBL" id="JAFBDQ010000020">
    <property type="protein sequence ID" value="MBM7557944.1"/>
    <property type="molecule type" value="Genomic_DNA"/>
</dbReference>
<keyword evidence="3" id="KW-1185">Reference proteome</keyword>
<evidence type="ECO:0000313" key="2">
    <source>
        <dbReference type="EMBL" id="MBM7557944.1"/>
    </source>
</evidence>
<keyword evidence="1" id="KW-1133">Transmembrane helix</keyword>
<protein>
    <submittedName>
        <fullName evidence="2">Uncharacterized membrane protein YbjE (DUF340 family)</fullName>
    </submittedName>
</protein>
<organism evidence="2 3">
    <name type="scientific">Halanaerobacter jeridensis</name>
    <dbReference type="NCBI Taxonomy" id="706427"/>
    <lineage>
        <taxon>Bacteria</taxon>
        <taxon>Bacillati</taxon>
        <taxon>Bacillota</taxon>
        <taxon>Clostridia</taxon>
        <taxon>Halanaerobiales</taxon>
        <taxon>Halobacteroidaceae</taxon>
        <taxon>Halanaerobacter</taxon>
    </lineage>
</organism>
<evidence type="ECO:0000313" key="3">
    <source>
        <dbReference type="Proteomes" id="UP000774000"/>
    </source>
</evidence>